<keyword evidence="2" id="KW-1185">Reference proteome</keyword>
<gene>
    <name evidence="1" type="ORF">PPSIR1_04873</name>
</gene>
<proteinExistence type="predicted"/>
<sequence length="103" mass="11127">MAIIGAEASIPDNNTRKALAASYEAFEELLTDSWMVLLGHSLRQSLFRSIIAGLGLLLGRRMDIKVLNSVSAMFEVLGESMGLDEAALRASLETTDILVDGDE</sequence>
<protein>
    <submittedName>
        <fullName evidence="1">Uncharacterized protein</fullName>
    </submittedName>
</protein>
<reference evidence="1 2" key="1">
    <citation type="submission" date="2007-06" db="EMBL/GenBank/DDBJ databases">
        <authorList>
            <person name="Shimkets L."/>
            <person name="Ferriera S."/>
            <person name="Johnson J."/>
            <person name="Kravitz S."/>
            <person name="Beeson K."/>
            <person name="Sutton G."/>
            <person name="Rogers Y.-H."/>
            <person name="Friedman R."/>
            <person name="Frazier M."/>
            <person name="Venter J.C."/>
        </authorList>
    </citation>
    <scope>NUCLEOTIDE SEQUENCE [LARGE SCALE GENOMIC DNA]</scope>
    <source>
        <strain evidence="1 2">SIR-1</strain>
    </source>
</reference>
<organism evidence="1 2">
    <name type="scientific">Plesiocystis pacifica SIR-1</name>
    <dbReference type="NCBI Taxonomy" id="391625"/>
    <lineage>
        <taxon>Bacteria</taxon>
        <taxon>Pseudomonadati</taxon>
        <taxon>Myxococcota</taxon>
        <taxon>Polyangia</taxon>
        <taxon>Nannocystales</taxon>
        <taxon>Nannocystaceae</taxon>
        <taxon>Plesiocystis</taxon>
    </lineage>
</organism>
<dbReference type="AlphaFoldDB" id="A6FWU7"/>
<dbReference type="EMBL" id="ABCS01000001">
    <property type="protein sequence ID" value="EDM81771.1"/>
    <property type="molecule type" value="Genomic_DNA"/>
</dbReference>
<evidence type="ECO:0000313" key="2">
    <source>
        <dbReference type="Proteomes" id="UP000005801"/>
    </source>
</evidence>
<dbReference type="Proteomes" id="UP000005801">
    <property type="component" value="Unassembled WGS sequence"/>
</dbReference>
<name>A6FWU7_9BACT</name>
<dbReference type="RefSeq" id="WP_006968946.1">
    <property type="nucleotide sequence ID" value="NZ_ABCS01000001.1"/>
</dbReference>
<comment type="caution">
    <text evidence="1">The sequence shown here is derived from an EMBL/GenBank/DDBJ whole genome shotgun (WGS) entry which is preliminary data.</text>
</comment>
<evidence type="ECO:0000313" key="1">
    <source>
        <dbReference type="EMBL" id="EDM81771.1"/>
    </source>
</evidence>
<accession>A6FWU7</accession>